<evidence type="ECO:0000313" key="1">
    <source>
        <dbReference type="EMBL" id="SQH72375.1"/>
    </source>
</evidence>
<dbReference type="Pfam" id="PF04883">
    <property type="entry name" value="HK97-gp10_like"/>
    <property type="match status" value="1"/>
</dbReference>
<sequence length="158" mass="17546">MGIQANFDMSAIRAYAYSKHDELMEALMEAMKTACIKMVKRAKQTNTYKDQTHKLRSSIGCVLYHNGLEVFNYFEDTGGEMGIDGVNQGLAFARKKAGEEAGHAMVAVVVAGAEYARYVEHKGFDVLTGSSYEFEADMGNEIREVMGAFKKHVENGLR</sequence>
<accession>A0A2X4PJ75</accession>
<dbReference type="EMBL" id="LS483447">
    <property type="protein sequence ID" value="SQH72375.1"/>
    <property type="molecule type" value="Genomic_DNA"/>
</dbReference>
<organism evidence="1 2">
    <name type="scientific">Porphyromonas crevioricanis</name>
    <dbReference type="NCBI Taxonomy" id="393921"/>
    <lineage>
        <taxon>Bacteria</taxon>
        <taxon>Pseudomonadati</taxon>
        <taxon>Bacteroidota</taxon>
        <taxon>Bacteroidia</taxon>
        <taxon>Bacteroidales</taxon>
        <taxon>Porphyromonadaceae</taxon>
        <taxon>Porphyromonas</taxon>
    </lineage>
</organism>
<dbReference type="KEGG" id="pcre:NCTC12858_00189"/>
<gene>
    <name evidence="1" type="ORF">NCTC12858_00189</name>
</gene>
<protein>
    <submittedName>
        <fullName evidence="1">Uncharacterized protein</fullName>
    </submittedName>
</protein>
<keyword evidence="2" id="KW-1185">Reference proteome</keyword>
<dbReference type="AlphaFoldDB" id="A0A2X4PJ75"/>
<dbReference type="Proteomes" id="UP000249300">
    <property type="component" value="Chromosome 1"/>
</dbReference>
<reference evidence="1 2" key="1">
    <citation type="submission" date="2018-06" db="EMBL/GenBank/DDBJ databases">
        <authorList>
            <consortium name="Pathogen Informatics"/>
            <person name="Doyle S."/>
        </authorList>
    </citation>
    <scope>NUCLEOTIDE SEQUENCE [LARGE SCALE GENOMIC DNA]</scope>
    <source>
        <strain evidence="1 2">NCTC12858</strain>
    </source>
</reference>
<evidence type="ECO:0000313" key="2">
    <source>
        <dbReference type="Proteomes" id="UP000249300"/>
    </source>
</evidence>
<dbReference type="InterPro" id="IPR010064">
    <property type="entry name" value="HK97-gp10_tail"/>
</dbReference>
<proteinExistence type="predicted"/>
<name>A0A2X4PJ75_9PORP</name>